<protein>
    <submittedName>
        <fullName evidence="1">Uncharacterized protein</fullName>
    </submittedName>
</protein>
<reference evidence="1 2" key="1">
    <citation type="submission" date="2019-02" db="EMBL/GenBank/DDBJ databases">
        <title>Genomic Encyclopedia of Archaeal and Bacterial Type Strains, Phase II (KMG-II): from individual species to whole genera.</title>
        <authorList>
            <person name="Goeker M."/>
        </authorList>
    </citation>
    <scope>NUCLEOTIDE SEQUENCE [LARGE SCALE GENOMIC DNA]</scope>
    <source>
        <strain evidence="1 2">DSM 21411</strain>
    </source>
</reference>
<dbReference type="AlphaFoldDB" id="A0A4Q7P633"/>
<name>A0A4Q7P633_9BACT</name>
<comment type="caution">
    <text evidence="1">The sequence shown here is derived from an EMBL/GenBank/DDBJ whole genome shotgun (WGS) entry which is preliminary data.</text>
</comment>
<dbReference type="RefSeq" id="WP_130274358.1">
    <property type="nucleotide sequence ID" value="NZ_SGXG01000001.1"/>
</dbReference>
<sequence>MDLNELNKQLEKFIDEQNKRSVPEFEGYSPEMMNILISDPFGPQSPIQLQRLTSDAYRQIPLLNQVKYLCGLIEKAGAIKLTSKGYLPTKVVSELYGQGFMEDELIESGLYKLYKETDANSVHLTRILIELSGLGKKRLGKLSLTKKGEKLQKDDFELLLLLLKTFVNKFNWGYFDGYEVGPIGPLGFGFSLILLSKYGDKERLDNFYADKYFRAFPALLDGLNPGWSTLSSYSKRCYSLRTFDRCLEHFGLVAVRKEGSIIDSTNYIKKTELMDQLVRVVQ</sequence>
<evidence type="ECO:0000313" key="1">
    <source>
        <dbReference type="EMBL" id="RZS95217.1"/>
    </source>
</evidence>
<dbReference type="EMBL" id="SGXG01000001">
    <property type="protein sequence ID" value="RZS95217.1"/>
    <property type="molecule type" value="Genomic_DNA"/>
</dbReference>
<dbReference type="Proteomes" id="UP000292209">
    <property type="component" value="Unassembled WGS sequence"/>
</dbReference>
<evidence type="ECO:0000313" key="2">
    <source>
        <dbReference type="Proteomes" id="UP000292209"/>
    </source>
</evidence>
<dbReference type="OrthoDB" id="9816539at2"/>
<organism evidence="1 2">
    <name type="scientific">Cecembia calidifontis</name>
    <dbReference type="NCBI Taxonomy" id="1187080"/>
    <lineage>
        <taxon>Bacteria</taxon>
        <taxon>Pseudomonadati</taxon>
        <taxon>Bacteroidota</taxon>
        <taxon>Cytophagia</taxon>
        <taxon>Cytophagales</taxon>
        <taxon>Cyclobacteriaceae</taxon>
        <taxon>Cecembia</taxon>
    </lineage>
</organism>
<keyword evidence="2" id="KW-1185">Reference proteome</keyword>
<proteinExistence type="predicted"/>
<accession>A0A4Q7P633</accession>
<gene>
    <name evidence="1" type="ORF">BC751_0734</name>
</gene>